<accession>A0A517YEX1</accession>
<keyword evidence="7 11" id="KW-1133">Transmembrane helix</keyword>
<keyword evidence="4" id="KW-0488">Methylation</keyword>
<dbReference type="RefSeq" id="WP_145091659.1">
    <property type="nucleotide sequence ID" value="NZ_CP036274.1"/>
</dbReference>
<dbReference type="Pfam" id="PF12019">
    <property type="entry name" value="GspH"/>
    <property type="match status" value="1"/>
</dbReference>
<keyword evidence="5" id="KW-0997">Cell inner membrane</keyword>
<evidence type="ECO:0000313" key="14">
    <source>
        <dbReference type="Proteomes" id="UP000315017"/>
    </source>
</evidence>
<comment type="similarity">
    <text evidence="9">Belongs to the GSP H family.</text>
</comment>
<dbReference type="OrthoDB" id="289983at2"/>
<dbReference type="EMBL" id="CP036274">
    <property type="protein sequence ID" value="QDU28786.1"/>
    <property type="molecule type" value="Genomic_DNA"/>
</dbReference>
<comment type="subcellular location">
    <subcellularLocation>
        <location evidence="1">Cell inner membrane</location>
        <topology evidence="1">Single-pass membrane protein</topology>
    </subcellularLocation>
</comment>
<evidence type="ECO:0000313" key="13">
    <source>
        <dbReference type="EMBL" id="QDU28786.1"/>
    </source>
</evidence>
<dbReference type="Pfam" id="PF07963">
    <property type="entry name" value="N_methyl"/>
    <property type="match status" value="1"/>
</dbReference>
<organism evidence="13 14">
    <name type="scientific">Anatilimnocola aggregata</name>
    <dbReference type="NCBI Taxonomy" id="2528021"/>
    <lineage>
        <taxon>Bacteria</taxon>
        <taxon>Pseudomonadati</taxon>
        <taxon>Planctomycetota</taxon>
        <taxon>Planctomycetia</taxon>
        <taxon>Pirellulales</taxon>
        <taxon>Pirellulaceae</taxon>
        <taxon>Anatilimnocola</taxon>
    </lineage>
</organism>
<evidence type="ECO:0000256" key="10">
    <source>
        <dbReference type="ARBA" id="ARBA00030775"/>
    </source>
</evidence>
<evidence type="ECO:0000256" key="1">
    <source>
        <dbReference type="ARBA" id="ARBA00004377"/>
    </source>
</evidence>
<evidence type="ECO:0000256" key="3">
    <source>
        <dbReference type="ARBA" id="ARBA00022475"/>
    </source>
</evidence>
<evidence type="ECO:0000256" key="2">
    <source>
        <dbReference type="ARBA" id="ARBA00021549"/>
    </source>
</evidence>
<feature type="domain" description="General secretion pathway GspH" evidence="12">
    <location>
        <begin position="67"/>
        <end position="196"/>
    </location>
</feature>
<evidence type="ECO:0000256" key="9">
    <source>
        <dbReference type="ARBA" id="ARBA00025772"/>
    </source>
</evidence>
<reference evidence="13 14" key="1">
    <citation type="submission" date="2019-02" db="EMBL/GenBank/DDBJ databases">
        <title>Deep-cultivation of Planctomycetes and their phenomic and genomic characterization uncovers novel biology.</title>
        <authorList>
            <person name="Wiegand S."/>
            <person name="Jogler M."/>
            <person name="Boedeker C."/>
            <person name="Pinto D."/>
            <person name="Vollmers J."/>
            <person name="Rivas-Marin E."/>
            <person name="Kohn T."/>
            <person name="Peeters S.H."/>
            <person name="Heuer A."/>
            <person name="Rast P."/>
            <person name="Oberbeckmann S."/>
            <person name="Bunk B."/>
            <person name="Jeske O."/>
            <person name="Meyerdierks A."/>
            <person name="Storesund J.E."/>
            <person name="Kallscheuer N."/>
            <person name="Luecker S."/>
            <person name="Lage O.M."/>
            <person name="Pohl T."/>
            <person name="Merkel B.J."/>
            <person name="Hornburger P."/>
            <person name="Mueller R.-W."/>
            <person name="Bruemmer F."/>
            <person name="Labrenz M."/>
            <person name="Spormann A.M."/>
            <person name="Op den Camp H."/>
            <person name="Overmann J."/>
            <person name="Amann R."/>
            <person name="Jetten M.S.M."/>
            <person name="Mascher T."/>
            <person name="Medema M.H."/>
            <person name="Devos D.P."/>
            <person name="Kaster A.-K."/>
            <person name="Ovreas L."/>
            <person name="Rohde M."/>
            <person name="Galperin M.Y."/>
            <person name="Jogler C."/>
        </authorList>
    </citation>
    <scope>NUCLEOTIDE SEQUENCE [LARGE SCALE GENOMIC DNA]</scope>
    <source>
        <strain evidence="13 14">ETA_A8</strain>
    </source>
</reference>
<dbReference type="Gene3D" id="3.30.700.10">
    <property type="entry name" value="Glycoprotein, Type 4 Pilin"/>
    <property type="match status" value="1"/>
</dbReference>
<evidence type="ECO:0000256" key="4">
    <source>
        <dbReference type="ARBA" id="ARBA00022481"/>
    </source>
</evidence>
<dbReference type="PROSITE" id="PS00409">
    <property type="entry name" value="PROKAR_NTER_METHYL"/>
    <property type="match status" value="1"/>
</dbReference>
<dbReference type="Proteomes" id="UP000315017">
    <property type="component" value="Chromosome"/>
</dbReference>
<dbReference type="AlphaFoldDB" id="A0A517YEX1"/>
<evidence type="ECO:0000256" key="6">
    <source>
        <dbReference type="ARBA" id="ARBA00022692"/>
    </source>
</evidence>
<proteinExistence type="inferred from homology"/>
<name>A0A517YEX1_9BACT</name>
<keyword evidence="14" id="KW-1185">Reference proteome</keyword>
<sequence length="220" mass="23052">MPLRHLSADQTTKPAISSRVTGRCLGSLTAGFSLLEVLVVVTILGILAGMAIPYLTATSIDQLQAVAEVIVSDIDYARNLAISNGSEYRLTLQPAQNRYQLTHSGTNTLLHALPTSPFKSPGDTVAQQTTRIDHLPIGSGYVQLLGAKRATGSTTELTELTFTALGGTSIPENTLIWLTAGQGAGRRYIAVRVNAATGIAEIDPLTGTAPTGLAALSSLR</sequence>
<evidence type="ECO:0000256" key="11">
    <source>
        <dbReference type="SAM" id="Phobius"/>
    </source>
</evidence>
<dbReference type="SUPFAM" id="SSF54523">
    <property type="entry name" value="Pili subunits"/>
    <property type="match status" value="1"/>
</dbReference>
<evidence type="ECO:0000256" key="8">
    <source>
        <dbReference type="ARBA" id="ARBA00023136"/>
    </source>
</evidence>
<dbReference type="InterPro" id="IPR045584">
    <property type="entry name" value="Pilin-like"/>
</dbReference>
<evidence type="ECO:0000256" key="5">
    <source>
        <dbReference type="ARBA" id="ARBA00022519"/>
    </source>
</evidence>
<keyword evidence="6 11" id="KW-0812">Transmembrane</keyword>
<protein>
    <recommendedName>
        <fullName evidence="2">Type II secretion system protein H</fullName>
    </recommendedName>
    <alternativeName>
        <fullName evidence="10">General secretion pathway protein H</fullName>
    </alternativeName>
</protein>
<evidence type="ECO:0000256" key="7">
    <source>
        <dbReference type="ARBA" id="ARBA00022989"/>
    </source>
</evidence>
<dbReference type="GO" id="GO:0005886">
    <property type="term" value="C:plasma membrane"/>
    <property type="evidence" value="ECO:0007669"/>
    <property type="project" value="UniProtKB-SubCell"/>
</dbReference>
<dbReference type="GO" id="GO:0015628">
    <property type="term" value="P:protein secretion by the type II secretion system"/>
    <property type="evidence" value="ECO:0007669"/>
    <property type="project" value="InterPro"/>
</dbReference>
<gene>
    <name evidence="13" type="ORF">ETAA8_38910</name>
</gene>
<keyword evidence="3" id="KW-1003">Cell membrane</keyword>
<dbReference type="KEGG" id="aagg:ETAA8_38910"/>
<keyword evidence="8 11" id="KW-0472">Membrane</keyword>
<dbReference type="NCBIfam" id="TIGR02532">
    <property type="entry name" value="IV_pilin_GFxxxE"/>
    <property type="match status" value="1"/>
</dbReference>
<dbReference type="GO" id="GO:0015627">
    <property type="term" value="C:type II protein secretion system complex"/>
    <property type="evidence" value="ECO:0007669"/>
    <property type="project" value="InterPro"/>
</dbReference>
<dbReference type="InterPro" id="IPR022346">
    <property type="entry name" value="T2SS_GspH"/>
</dbReference>
<dbReference type="InterPro" id="IPR012902">
    <property type="entry name" value="N_methyl_site"/>
</dbReference>
<feature type="transmembrane region" description="Helical" evidence="11">
    <location>
        <begin position="37"/>
        <end position="55"/>
    </location>
</feature>
<evidence type="ECO:0000259" key="12">
    <source>
        <dbReference type="Pfam" id="PF12019"/>
    </source>
</evidence>